<evidence type="ECO:0000256" key="1">
    <source>
        <dbReference type="SAM" id="MobiDB-lite"/>
    </source>
</evidence>
<evidence type="ECO:0000313" key="2">
    <source>
        <dbReference type="EMBL" id="QJA98187.1"/>
    </source>
</evidence>
<gene>
    <name evidence="2" type="ORF">MM171A02173_0012</name>
    <name evidence="3" type="ORF">MM171B00773_0002</name>
</gene>
<dbReference type="AlphaFoldDB" id="A0A6M3LS35"/>
<sequence>MDALTGGLERNKIGSLIDRNCSRVGFNIAITSKKYEIGKESQDDQADDSRPGIVPEQKAQMDQQGKK</sequence>
<proteinExistence type="predicted"/>
<reference evidence="2" key="1">
    <citation type="submission" date="2020-03" db="EMBL/GenBank/DDBJ databases">
        <title>The deep terrestrial virosphere.</title>
        <authorList>
            <person name="Holmfeldt K."/>
            <person name="Nilsson E."/>
            <person name="Simone D."/>
            <person name="Lopez-Fernandez M."/>
            <person name="Wu X."/>
            <person name="de Brujin I."/>
            <person name="Lundin D."/>
            <person name="Andersson A."/>
            <person name="Bertilsson S."/>
            <person name="Dopson M."/>
        </authorList>
    </citation>
    <scope>NUCLEOTIDE SEQUENCE</scope>
    <source>
        <strain evidence="2">MM171A02173</strain>
        <strain evidence="3">MM171B00773</strain>
    </source>
</reference>
<protein>
    <submittedName>
        <fullName evidence="2">Uncharacterized protein</fullName>
    </submittedName>
</protein>
<evidence type="ECO:0000313" key="3">
    <source>
        <dbReference type="EMBL" id="QJB03350.1"/>
    </source>
</evidence>
<dbReference type="EMBL" id="MT143559">
    <property type="protein sequence ID" value="QJA98187.1"/>
    <property type="molecule type" value="Genomic_DNA"/>
</dbReference>
<feature type="region of interest" description="Disordered" evidence="1">
    <location>
        <begin position="36"/>
        <end position="67"/>
    </location>
</feature>
<organism evidence="2">
    <name type="scientific">viral metagenome</name>
    <dbReference type="NCBI Taxonomy" id="1070528"/>
    <lineage>
        <taxon>unclassified sequences</taxon>
        <taxon>metagenomes</taxon>
        <taxon>organismal metagenomes</taxon>
    </lineage>
</organism>
<name>A0A6M3LS35_9ZZZZ</name>
<accession>A0A6M3LS35</accession>
<feature type="compositionally biased region" description="Basic and acidic residues" evidence="1">
    <location>
        <begin position="36"/>
        <end position="50"/>
    </location>
</feature>
<dbReference type="EMBL" id="MT143841">
    <property type="protein sequence ID" value="QJB03350.1"/>
    <property type="molecule type" value="Genomic_DNA"/>
</dbReference>